<feature type="chain" id="PRO_5046330983" evidence="1">
    <location>
        <begin position="25"/>
        <end position="147"/>
    </location>
</feature>
<reference evidence="2 3" key="1">
    <citation type="journal article" date="2023" name="Microbiol. Resour. Announc.">
        <title>Complete Genome Sequence of Imperialibacter roseus strain P4T.</title>
        <authorList>
            <person name="Tizabi D.R."/>
            <person name="Bachvaroff T."/>
            <person name="Hill R.T."/>
        </authorList>
    </citation>
    <scope>NUCLEOTIDE SEQUENCE [LARGE SCALE GENOMIC DNA]</scope>
    <source>
        <strain evidence="2 3">P4T</strain>
    </source>
</reference>
<dbReference type="EMBL" id="CP136051">
    <property type="protein sequence ID" value="WOK07264.1"/>
    <property type="molecule type" value="Genomic_DNA"/>
</dbReference>
<dbReference type="InterPro" id="IPR058060">
    <property type="entry name" value="HYC_CC_PP"/>
</dbReference>
<feature type="signal peptide" evidence="1">
    <location>
        <begin position="1"/>
        <end position="24"/>
    </location>
</feature>
<evidence type="ECO:0000313" key="3">
    <source>
        <dbReference type="Proteomes" id="UP001302349"/>
    </source>
</evidence>
<dbReference type="Pfam" id="PF26622">
    <property type="entry name" value="DUF8199"/>
    <property type="match status" value="1"/>
</dbReference>
<dbReference type="InterPro" id="IPR058512">
    <property type="entry name" value="DUF8199"/>
</dbReference>
<dbReference type="NCBIfam" id="NF047658">
    <property type="entry name" value="HYC_CC_PP"/>
    <property type="match status" value="1"/>
</dbReference>
<proteinExistence type="predicted"/>
<name>A0ABZ0IQJ2_9BACT</name>
<dbReference type="Proteomes" id="UP001302349">
    <property type="component" value="Chromosome"/>
</dbReference>
<keyword evidence="3" id="KW-1185">Reference proteome</keyword>
<organism evidence="2 3">
    <name type="scientific">Imperialibacter roseus</name>
    <dbReference type="NCBI Taxonomy" id="1324217"/>
    <lineage>
        <taxon>Bacteria</taxon>
        <taxon>Pseudomonadati</taxon>
        <taxon>Bacteroidota</taxon>
        <taxon>Cytophagia</taxon>
        <taxon>Cytophagales</taxon>
        <taxon>Flammeovirgaceae</taxon>
        <taxon>Imperialibacter</taxon>
    </lineage>
</organism>
<protein>
    <submittedName>
        <fullName evidence="2">Uncharacterized protein</fullName>
    </submittedName>
</protein>
<keyword evidence="1" id="KW-0732">Signal</keyword>
<accession>A0ABZ0IQJ2</accession>
<dbReference type="RefSeq" id="WP_317489949.1">
    <property type="nucleotide sequence ID" value="NZ_CP136051.1"/>
</dbReference>
<sequence>MQRFRQKSAILLSMLVLFSSMSFNFSMHFCMGQLESIALFQQAKPCEMVTQPVPCVHDHHDQECELNHTHTAKKGCCEDHFLQVEGQDELARVAAPVSMPDFHMVAVLYALVSFIFSAPTVDYYSYKDYSPPLIERDIPVLVQSFLI</sequence>
<evidence type="ECO:0000256" key="1">
    <source>
        <dbReference type="SAM" id="SignalP"/>
    </source>
</evidence>
<gene>
    <name evidence="2" type="ORF">RT717_01335</name>
</gene>
<evidence type="ECO:0000313" key="2">
    <source>
        <dbReference type="EMBL" id="WOK07264.1"/>
    </source>
</evidence>